<evidence type="ECO:0000259" key="10">
    <source>
        <dbReference type="PROSITE" id="PS50893"/>
    </source>
</evidence>
<dbReference type="SUPFAM" id="SSF52540">
    <property type="entry name" value="P-loop containing nucleoside triphosphate hydrolases"/>
    <property type="match status" value="1"/>
</dbReference>
<feature type="transmembrane region" description="Helical" evidence="9">
    <location>
        <begin position="6"/>
        <end position="23"/>
    </location>
</feature>
<feature type="transmembrane region" description="Helical" evidence="9">
    <location>
        <begin position="88"/>
        <end position="109"/>
    </location>
</feature>
<keyword evidence="5" id="KW-0547">Nucleotide-binding</keyword>
<keyword evidence="2" id="KW-0813">Transport</keyword>
<keyword evidence="8 9" id="KW-0472">Membrane</keyword>
<feature type="domain" description="ABC transporter" evidence="10">
    <location>
        <begin position="184"/>
        <end position="409"/>
    </location>
</feature>
<keyword evidence="12" id="KW-0378">Hydrolase</keyword>
<dbReference type="InterPro" id="IPR027417">
    <property type="entry name" value="P-loop_NTPase"/>
</dbReference>
<dbReference type="PROSITE" id="PS50929">
    <property type="entry name" value="ABC_TM1F"/>
    <property type="match status" value="1"/>
</dbReference>
<keyword evidence="6 12" id="KW-0067">ATP-binding</keyword>
<comment type="subcellular location">
    <subcellularLocation>
        <location evidence="1">Cell membrane</location>
        <topology evidence="1">Multi-pass membrane protein</topology>
    </subcellularLocation>
</comment>
<evidence type="ECO:0000256" key="3">
    <source>
        <dbReference type="ARBA" id="ARBA00022475"/>
    </source>
</evidence>
<gene>
    <name evidence="12" type="primary">msbA</name>
    <name evidence="12" type="ORF">MAMC_02295</name>
</gene>
<evidence type="ECO:0000256" key="8">
    <source>
        <dbReference type="ARBA" id="ARBA00023136"/>
    </source>
</evidence>
<dbReference type="SMART" id="SM00382">
    <property type="entry name" value="AAA"/>
    <property type="match status" value="1"/>
</dbReference>
<dbReference type="Proteomes" id="UP000381693">
    <property type="component" value="Unassembled WGS sequence"/>
</dbReference>
<evidence type="ECO:0000259" key="11">
    <source>
        <dbReference type="PROSITE" id="PS50929"/>
    </source>
</evidence>
<dbReference type="GO" id="GO:0005524">
    <property type="term" value="F:ATP binding"/>
    <property type="evidence" value="ECO:0007669"/>
    <property type="project" value="UniProtKB-KW"/>
</dbReference>
<dbReference type="GO" id="GO:0015421">
    <property type="term" value="F:ABC-type oligopeptide transporter activity"/>
    <property type="evidence" value="ECO:0007669"/>
    <property type="project" value="TreeGrafter"/>
</dbReference>
<dbReference type="PROSITE" id="PS50893">
    <property type="entry name" value="ABC_TRANSPORTER_2"/>
    <property type="match status" value="1"/>
</dbReference>
<dbReference type="AlphaFoldDB" id="A0A5E6MQS6"/>
<dbReference type="PANTHER" id="PTHR43394:SF1">
    <property type="entry name" value="ATP-BINDING CASSETTE SUB-FAMILY B MEMBER 10, MITOCHONDRIAL"/>
    <property type="match status" value="1"/>
</dbReference>
<protein>
    <submittedName>
        <fullName evidence="12">Lipid A export ATP-binding/permease protein MsbA</fullName>
        <ecNumber evidence="12">3.6.3.-</ecNumber>
    </submittedName>
</protein>
<dbReference type="InterPro" id="IPR039421">
    <property type="entry name" value="Type_1_exporter"/>
</dbReference>
<evidence type="ECO:0000256" key="5">
    <source>
        <dbReference type="ARBA" id="ARBA00022741"/>
    </source>
</evidence>
<dbReference type="InterPro" id="IPR003439">
    <property type="entry name" value="ABC_transporter-like_ATP-bd"/>
</dbReference>
<evidence type="ECO:0000313" key="13">
    <source>
        <dbReference type="Proteomes" id="UP000381693"/>
    </source>
</evidence>
<dbReference type="InterPro" id="IPR017871">
    <property type="entry name" value="ABC_transporter-like_CS"/>
</dbReference>
<keyword evidence="13" id="KW-1185">Reference proteome</keyword>
<dbReference type="InterPro" id="IPR036640">
    <property type="entry name" value="ABC1_TM_sf"/>
</dbReference>
<evidence type="ECO:0000256" key="4">
    <source>
        <dbReference type="ARBA" id="ARBA00022692"/>
    </source>
</evidence>
<organism evidence="12 13">
    <name type="scientific">Methylacidimicrobium cyclopophantes</name>
    <dbReference type="NCBI Taxonomy" id="1041766"/>
    <lineage>
        <taxon>Bacteria</taxon>
        <taxon>Pseudomonadati</taxon>
        <taxon>Verrucomicrobiota</taxon>
        <taxon>Methylacidimicrobium</taxon>
    </lineage>
</organism>
<accession>A0A5E6MQS6</accession>
<dbReference type="GO" id="GO:0016887">
    <property type="term" value="F:ATP hydrolysis activity"/>
    <property type="evidence" value="ECO:0007669"/>
    <property type="project" value="InterPro"/>
</dbReference>
<dbReference type="PANTHER" id="PTHR43394">
    <property type="entry name" value="ATP-DEPENDENT PERMEASE MDL1, MITOCHONDRIAL"/>
    <property type="match status" value="1"/>
</dbReference>
<dbReference type="InterPro" id="IPR011527">
    <property type="entry name" value="ABC1_TM_dom"/>
</dbReference>
<keyword evidence="4 9" id="KW-0812">Transmembrane</keyword>
<proteinExistence type="predicted"/>
<evidence type="ECO:0000313" key="12">
    <source>
        <dbReference type="EMBL" id="VVM08573.1"/>
    </source>
</evidence>
<dbReference type="FunFam" id="3.40.50.300:FF:000299">
    <property type="entry name" value="ABC transporter ATP-binding protein/permease"/>
    <property type="match status" value="1"/>
</dbReference>
<dbReference type="InterPro" id="IPR003593">
    <property type="entry name" value="AAA+_ATPase"/>
</dbReference>
<feature type="domain" description="ABC transmembrane type-1" evidence="11">
    <location>
        <begin position="1"/>
        <end position="151"/>
    </location>
</feature>
<dbReference type="PROSITE" id="PS00211">
    <property type="entry name" value="ABC_TRANSPORTER_1"/>
    <property type="match status" value="1"/>
</dbReference>
<reference evidence="12" key="1">
    <citation type="submission" date="2019-09" db="EMBL/GenBank/DDBJ databases">
        <authorList>
            <person name="Cremers G."/>
        </authorList>
    </citation>
    <scope>NUCLEOTIDE SEQUENCE [LARGE SCALE GENOMIC DNA]</scope>
    <source>
        <strain evidence="12">3B</strain>
    </source>
</reference>
<dbReference type="EC" id="3.6.3.-" evidence="12"/>
<evidence type="ECO:0000256" key="2">
    <source>
        <dbReference type="ARBA" id="ARBA00022448"/>
    </source>
</evidence>
<evidence type="ECO:0000256" key="1">
    <source>
        <dbReference type="ARBA" id="ARBA00004651"/>
    </source>
</evidence>
<evidence type="ECO:0000256" key="6">
    <source>
        <dbReference type="ARBA" id="ARBA00022840"/>
    </source>
</evidence>
<dbReference type="GO" id="GO:0090374">
    <property type="term" value="P:oligopeptide export from mitochondrion"/>
    <property type="evidence" value="ECO:0007669"/>
    <property type="project" value="TreeGrafter"/>
</dbReference>
<dbReference type="Pfam" id="PF00664">
    <property type="entry name" value="ABC_membrane"/>
    <property type="match status" value="1"/>
</dbReference>
<dbReference type="Gene3D" id="3.40.50.300">
    <property type="entry name" value="P-loop containing nucleotide triphosphate hydrolases"/>
    <property type="match status" value="1"/>
</dbReference>
<dbReference type="Gene3D" id="1.20.1560.10">
    <property type="entry name" value="ABC transporter type 1, transmembrane domain"/>
    <property type="match status" value="1"/>
</dbReference>
<keyword evidence="7 9" id="KW-1133">Transmembrane helix</keyword>
<sequence length="410" mass="44792">MLQIQALLAILAAVLIPLFYLWVKVVGRRVRPLAREVQEEQARTIAIAEENLGMLPAIKAFTREAEESRRYRAQIERVVRLSARERRFYAALGPGTHLLAAIGIVLVLWLAQAAVSHGVLAAPQLVSFLLYGQLMARPMAGLADLYGQTQRARGALGRLAEVLAEEPEPGWDQGKRMPPIKGAIEFRGVSFAYPGREPALKHLDLSIAPGETVGIIGPNGAGKSTIAHLLLRLHSPSEGSIWIDGVDIATISLRSLRSQIGIVPQHVLLFHATVRDNIAYGRPEPTQEQIERAARAARAHDFILGLPQGYDTWIGDRGVRLSGGEQQRVALASALLKDPTILILDEATAMFDPEGEREFLRACSDVFRERTVVLITHRPASLELADRVLKLQGGEFVSAGGEGKVSVRAQ</sequence>
<dbReference type="SUPFAM" id="SSF90123">
    <property type="entry name" value="ABC transporter transmembrane region"/>
    <property type="match status" value="1"/>
</dbReference>
<evidence type="ECO:0000256" key="7">
    <source>
        <dbReference type="ARBA" id="ARBA00022989"/>
    </source>
</evidence>
<comment type="caution">
    <text evidence="12">The sequence shown here is derived from an EMBL/GenBank/DDBJ whole genome shotgun (WGS) entry which is preliminary data.</text>
</comment>
<evidence type="ECO:0000256" key="9">
    <source>
        <dbReference type="SAM" id="Phobius"/>
    </source>
</evidence>
<dbReference type="RefSeq" id="WP_178087825.1">
    <property type="nucleotide sequence ID" value="NZ_CABFUZ020000272.1"/>
</dbReference>
<dbReference type="GO" id="GO:0005886">
    <property type="term" value="C:plasma membrane"/>
    <property type="evidence" value="ECO:0007669"/>
    <property type="project" value="UniProtKB-SubCell"/>
</dbReference>
<dbReference type="EMBL" id="CABFUZ020000272">
    <property type="protein sequence ID" value="VVM08573.1"/>
    <property type="molecule type" value="Genomic_DNA"/>
</dbReference>
<dbReference type="Pfam" id="PF00005">
    <property type="entry name" value="ABC_tran"/>
    <property type="match status" value="1"/>
</dbReference>
<name>A0A5E6MQS6_9BACT</name>
<keyword evidence="3" id="KW-1003">Cell membrane</keyword>